<reference evidence="2 3" key="1">
    <citation type="submission" date="2019-03" db="EMBL/GenBank/DDBJ databases">
        <title>First draft genome of Liparis tanakae, snailfish: a comprehensive survey of snailfish specific genes.</title>
        <authorList>
            <person name="Kim W."/>
            <person name="Song I."/>
            <person name="Jeong J.-H."/>
            <person name="Kim D."/>
            <person name="Kim S."/>
            <person name="Ryu S."/>
            <person name="Song J.Y."/>
            <person name="Lee S.K."/>
        </authorList>
    </citation>
    <scope>NUCLEOTIDE SEQUENCE [LARGE SCALE GENOMIC DNA]</scope>
    <source>
        <tissue evidence="2">Muscle</tissue>
    </source>
</reference>
<protein>
    <submittedName>
        <fullName evidence="2">Uncharacterized protein</fullName>
    </submittedName>
</protein>
<organism evidence="2 3">
    <name type="scientific">Liparis tanakae</name>
    <name type="common">Tanaka's snailfish</name>
    <dbReference type="NCBI Taxonomy" id="230148"/>
    <lineage>
        <taxon>Eukaryota</taxon>
        <taxon>Metazoa</taxon>
        <taxon>Chordata</taxon>
        <taxon>Craniata</taxon>
        <taxon>Vertebrata</taxon>
        <taxon>Euteleostomi</taxon>
        <taxon>Actinopterygii</taxon>
        <taxon>Neopterygii</taxon>
        <taxon>Teleostei</taxon>
        <taxon>Neoteleostei</taxon>
        <taxon>Acanthomorphata</taxon>
        <taxon>Eupercaria</taxon>
        <taxon>Perciformes</taxon>
        <taxon>Cottioidei</taxon>
        <taxon>Cottales</taxon>
        <taxon>Liparidae</taxon>
        <taxon>Liparis</taxon>
    </lineage>
</organism>
<feature type="region of interest" description="Disordered" evidence="1">
    <location>
        <begin position="1"/>
        <end position="25"/>
    </location>
</feature>
<dbReference type="Proteomes" id="UP000314294">
    <property type="component" value="Unassembled WGS sequence"/>
</dbReference>
<accession>A0A4Z2IZY1</accession>
<evidence type="ECO:0000313" key="2">
    <source>
        <dbReference type="EMBL" id="TNN82753.1"/>
    </source>
</evidence>
<dbReference type="AlphaFoldDB" id="A0A4Z2IZY1"/>
<proteinExistence type="predicted"/>
<name>A0A4Z2IZY1_9TELE</name>
<comment type="caution">
    <text evidence="2">The sequence shown here is derived from an EMBL/GenBank/DDBJ whole genome shotgun (WGS) entry which is preliminary data.</text>
</comment>
<evidence type="ECO:0000256" key="1">
    <source>
        <dbReference type="SAM" id="MobiDB-lite"/>
    </source>
</evidence>
<evidence type="ECO:0000313" key="3">
    <source>
        <dbReference type="Proteomes" id="UP000314294"/>
    </source>
</evidence>
<keyword evidence="3" id="KW-1185">Reference proteome</keyword>
<gene>
    <name evidence="2" type="ORF">EYF80_006994</name>
</gene>
<sequence>MFRHASEEIGGAPDSGCNYHHDASKRDVTRKPSLSHVYAGTMIVEQVQFSTMIVEQVQFSTMIVKQVQFSTMIVKQVQFSTIIPEQVQFSTMIDYITSPVSAPLYQNKSSFSPYQHLPLLPVSRLHLVYEEVKDGRLAQRRGFAL</sequence>
<dbReference type="EMBL" id="SRLO01000037">
    <property type="protein sequence ID" value="TNN82753.1"/>
    <property type="molecule type" value="Genomic_DNA"/>
</dbReference>